<evidence type="ECO:0000256" key="3">
    <source>
        <dbReference type="ARBA" id="ARBA00023125"/>
    </source>
</evidence>
<gene>
    <name evidence="6" type="ORF">ANDA3_2131</name>
    <name evidence="8" type="ORF">DAR2_1999</name>
    <name evidence="7" type="ORF">DAR3_1997</name>
</gene>
<dbReference type="InterPro" id="IPR050950">
    <property type="entry name" value="HTH-type_LysR_regulators"/>
</dbReference>
<evidence type="ECO:0000313" key="7">
    <source>
        <dbReference type="EMBL" id="VFR77274.1"/>
    </source>
</evidence>
<dbReference type="InterPro" id="IPR000847">
    <property type="entry name" value="LysR_HTH_N"/>
</dbReference>
<dbReference type="GO" id="GO:0005829">
    <property type="term" value="C:cytosol"/>
    <property type="evidence" value="ECO:0007669"/>
    <property type="project" value="TreeGrafter"/>
</dbReference>
<evidence type="ECO:0000313" key="8">
    <source>
        <dbReference type="EMBL" id="VFR85518.1"/>
    </source>
</evidence>
<dbReference type="PRINTS" id="PR00039">
    <property type="entry name" value="HTHLYSR"/>
</dbReference>
<dbReference type="Gene3D" id="3.40.190.10">
    <property type="entry name" value="Periplasmic binding protein-like II"/>
    <property type="match status" value="2"/>
</dbReference>
<dbReference type="SUPFAM" id="SSF53850">
    <property type="entry name" value="Periplasmic binding protein-like II"/>
    <property type="match status" value="1"/>
</dbReference>
<accession>A0A484UFI9</accession>
<evidence type="ECO:0000256" key="1">
    <source>
        <dbReference type="ARBA" id="ARBA00009437"/>
    </source>
</evidence>
<evidence type="ECO:0000313" key="6">
    <source>
        <dbReference type="EMBL" id="VFR22589.1"/>
    </source>
</evidence>
<dbReference type="GO" id="GO:0003700">
    <property type="term" value="F:DNA-binding transcription factor activity"/>
    <property type="evidence" value="ECO:0007669"/>
    <property type="project" value="InterPro"/>
</dbReference>
<dbReference type="FunFam" id="1.10.10.10:FF:000001">
    <property type="entry name" value="LysR family transcriptional regulator"/>
    <property type="match status" value="1"/>
</dbReference>
<organism evidence="8">
    <name type="scientific">plant metagenome</name>
    <dbReference type="NCBI Taxonomy" id="1297885"/>
    <lineage>
        <taxon>unclassified sequences</taxon>
        <taxon>metagenomes</taxon>
        <taxon>organismal metagenomes</taxon>
    </lineage>
</organism>
<dbReference type="Pfam" id="PF00126">
    <property type="entry name" value="HTH_1"/>
    <property type="match status" value="1"/>
</dbReference>
<reference evidence="8" key="1">
    <citation type="submission" date="2019-03" db="EMBL/GenBank/DDBJ databases">
        <authorList>
            <person name="Danneels B."/>
        </authorList>
    </citation>
    <scope>NUCLEOTIDE SEQUENCE</scope>
</reference>
<evidence type="ECO:0000256" key="2">
    <source>
        <dbReference type="ARBA" id="ARBA00023015"/>
    </source>
</evidence>
<evidence type="ECO:0000256" key="4">
    <source>
        <dbReference type="ARBA" id="ARBA00023163"/>
    </source>
</evidence>
<protein>
    <submittedName>
        <fullName evidence="8">LysR-family transcriptional regulator</fullName>
    </submittedName>
</protein>
<dbReference type="InterPro" id="IPR005119">
    <property type="entry name" value="LysR_subst-bd"/>
</dbReference>
<dbReference type="Pfam" id="PF03466">
    <property type="entry name" value="LysR_substrate"/>
    <property type="match status" value="1"/>
</dbReference>
<dbReference type="GO" id="GO:0003677">
    <property type="term" value="F:DNA binding"/>
    <property type="evidence" value="ECO:0007669"/>
    <property type="project" value="UniProtKB-KW"/>
</dbReference>
<name>A0A484UFI9_9ZZZZ</name>
<feature type="domain" description="HTH lysR-type" evidence="5">
    <location>
        <begin position="13"/>
        <end position="70"/>
    </location>
</feature>
<dbReference type="PANTHER" id="PTHR30419">
    <property type="entry name" value="HTH-TYPE TRANSCRIPTIONAL REGULATOR YBHD"/>
    <property type="match status" value="1"/>
</dbReference>
<keyword evidence="2" id="KW-0805">Transcription regulation</keyword>
<dbReference type="InterPro" id="IPR036390">
    <property type="entry name" value="WH_DNA-bd_sf"/>
</dbReference>
<dbReference type="AlphaFoldDB" id="A0A484UFI9"/>
<dbReference type="EMBL" id="CAADIC010000002">
    <property type="protein sequence ID" value="VFR22589.1"/>
    <property type="molecule type" value="Genomic_DNA"/>
</dbReference>
<sequence>MLSFRHSIKKFMNTLRFFRTFLAVARHGSYTEAGEHVGLTQAAVSFQMRALENELGRKLFERSGRLAVLTAAGHELVPEAIGLLDHYERLRGGRAADGRLAGAVSLGAIVSCMATLSQVVSALKQQHRDLDVRLFSGKAEDLAHSVEAGELDAALVVEPRHASAALRWTPLYDEPLVVIAPASLPVRRARDAVARSPFLRFDRNELTGRLVEQTLHRLQWPVNEFLELNAIETLVELVRQEVGVTLLPKLNRASWHADPALTLLPLPAQARNAARAIGMIERMGHGRQDVTAALLALCAQRFGGR</sequence>
<evidence type="ECO:0000259" key="5">
    <source>
        <dbReference type="PROSITE" id="PS50931"/>
    </source>
</evidence>
<comment type="similarity">
    <text evidence="1">Belongs to the LysR transcriptional regulatory family.</text>
</comment>
<dbReference type="SUPFAM" id="SSF46785">
    <property type="entry name" value="Winged helix' DNA-binding domain"/>
    <property type="match status" value="1"/>
</dbReference>
<keyword evidence="4" id="KW-0804">Transcription</keyword>
<dbReference type="EMBL" id="CAADIJ010000020">
    <property type="protein sequence ID" value="VFR77274.1"/>
    <property type="molecule type" value="Genomic_DNA"/>
</dbReference>
<dbReference type="InterPro" id="IPR036388">
    <property type="entry name" value="WH-like_DNA-bd_sf"/>
</dbReference>
<keyword evidence="3" id="KW-0238">DNA-binding</keyword>
<proteinExistence type="inferred from homology"/>
<dbReference type="PROSITE" id="PS50931">
    <property type="entry name" value="HTH_LYSR"/>
    <property type="match status" value="1"/>
</dbReference>
<dbReference type="EMBL" id="CAADIL010000034">
    <property type="protein sequence ID" value="VFR85518.1"/>
    <property type="molecule type" value="Genomic_DNA"/>
</dbReference>
<dbReference type="Gene3D" id="1.10.10.10">
    <property type="entry name" value="Winged helix-like DNA-binding domain superfamily/Winged helix DNA-binding domain"/>
    <property type="match status" value="1"/>
</dbReference>